<proteinExistence type="predicted"/>
<evidence type="ECO:0000256" key="1">
    <source>
        <dbReference type="SAM" id="MobiDB-lite"/>
    </source>
</evidence>
<dbReference type="EMBL" id="CACVKT020010119">
    <property type="protein sequence ID" value="CAC5424948.1"/>
    <property type="molecule type" value="Genomic_DNA"/>
</dbReference>
<name>A0A6J8EWF0_MYTCO</name>
<protein>
    <submittedName>
        <fullName evidence="2">Uncharacterized protein</fullName>
    </submittedName>
</protein>
<sequence>MSSKKESTLHNQEIFDTFEQCLHITNEMESVMAYYYKDEEDTQCYNFEEIFDIDKMDMNLPSPSKDSYSPDLSWDSYMEMKPEIEQETEDFINELLNIPETNHYQNEKNLEGHCCRSRSNSLVLGCSAGRSRSNSLQSGCSAGGSLSNSKSNLVL</sequence>
<evidence type="ECO:0000313" key="2">
    <source>
        <dbReference type="EMBL" id="CAC5424948.1"/>
    </source>
</evidence>
<reference evidence="2 3" key="1">
    <citation type="submission" date="2020-06" db="EMBL/GenBank/DDBJ databases">
        <authorList>
            <person name="Li R."/>
            <person name="Bekaert M."/>
        </authorList>
    </citation>
    <scope>NUCLEOTIDE SEQUENCE [LARGE SCALE GENOMIC DNA]</scope>
    <source>
        <strain evidence="3">wild</strain>
    </source>
</reference>
<organism evidence="2 3">
    <name type="scientific">Mytilus coruscus</name>
    <name type="common">Sea mussel</name>
    <dbReference type="NCBI Taxonomy" id="42192"/>
    <lineage>
        <taxon>Eukaryota</taxon>
        <taxon>Metazoa</taxon>
        <taxon>Spiralia</taxon>
        <taxon>Lophotrochozoa</taxon>
        <taxon>Mollusca</taxon>
        <taxon>Bivalvia</taxon>
        <taxon>Autobranchia</taxon>
        <taxon>Pteriomorphia</taxon>
        <taxon>Mytilida</taxon>
        <taxon>Mytiloidea</taxon>
        <taxon>Mytilidae</taxon>
        <taxon>Mytilinae</taxon>
        <taxon>Mytilus</taxon>
    </lineage>
</organism>
<dbReference type="Proteomes" id="UP000507470">
    <property type="component" value="Unassembled WGS sequence"/>
</dbReference>
<keyword evidence="3" id="KW-1185">Reference proteome</keyword>
<gene>
    <name evidence="2" type="ORF">MCOR_56807</name>
</gene>
<feature type="region of interest" description="Disordered" evidence="1">
    <location>
        <begin position="136"/>
        <end position="155"/>
    </location>
</feature>
<accession>A0A6J8EWF0</accession>
<dbReference type="AlphaFoldDB" id="A0A6J8EWF0"/>
<evidence type="ECO:0000313" key="3">
    <source>
        <dbReference type="Proteomes" id="UP000507470"/>
    </source>
</evidence>